<organism evidence="3">
    <name type="scientific">uncultured Thiotrichaceae bacterium</name>
    <dbReference type="NCBI Taxonomy" id="298394"/>
    <lineage>
        <taxon>Bacteria</taxon>
        <taxon>Pseudomonadati</taxon>
        <taxon>Pseudomonadota</taxon>
        <taxon>Gammaproteobacteria</taxon>
        <taxon>Thiotrichales</taxon>
        <taxon>Thiotrichaceae</taxon>
        <taxon>environmental samples</taxon>
    </lineage>
</organism>
<dbReference type="InterPro" id="IPR031304">
    <property type="entry name" value="SLT_2"/>
</dbReference>
<dbReference type="InterPro" id="IPR036366">
    <property type="entry name" value="PGBDSf"/>
</dbReference>
<feature type="domain" description="Peptidoglycan binding-like" evidence="1">
    <location>
        <begin position="344"/>
        <end position="397"/>
    </location>
</feature>
<dbReference type="NCBIfam" id="TIGR02283">
    <property type="entry name" value="MltB_2"/>
    <property type="match status" value="1"/>
</dbReference>
<sequence>MARIIQLTALFFVTLFGYSIVADSDFESWKTEFRQSALRVGIQSETLDMTFSGLLPDRKVLKLDAHQPEFTRPIWKYLENTTSVERVRVGQQKLAEHDELLTRISAHYGVDKAYLLSIWGMESSFGKQTGHYSVIRSLATLAYAGRESRREFWSEQLLAALRIVQRGDMSVRDLRGSWAGAIGHTQFIPTTLEAYAVDFDGDGRRDLRHSIPDALASTANYLAKSGWQEGQEWGEEVKLPDGFDWNLADSKVRKAAQRWTVDHQILPISGGLLADGEMYPAFVFLPAGYHGPVFVMYENFDVILKYNKSNSYALAVGLLADGLRDKPAVSADWPYNDIALSHQEKAELQLLLSVAGYNTEGVDGKIGPNTQSALRRWQSDVGFPPDGYATVEYLKLLRQQVEVKPTIID</sequence>
<dbReference type="Gene3D" id="1.10.530.10">
    <property type="match status" value="1"/>
</dbReference>
<evidence type="ECO:0000313" key="3">
    <source>
        <dbReference type="EMBL" id="CAA6826269.1"/>
    </source>
</evidence>
<dbReference type="PANTHER" id="PTHR30163">
    <property type="entry name" value="MEMBRANE-BOUND LYTIC MUREIN TRANSGLYCOSYLASE B"/>
    <property type="match status" value="1"/>
</dbReference>
<dbReference type="SUPFAM" id="SSF47090">
    <property type="entry name" value="PGBD-like"/>
    <property type="match status" value="1"/>
</dbReference>
<dbReference type="InterPro" id="IPR002477">
    <property type="entry name" value="Peptidoglycan-bd-like"/>
</dbReference>
<keyword evidence="3" id="KW-0326">Glycosidase</keyword>
<accession>A0A6S6UGN6</accession>
<dbReference type="Pfam" id="PF13406">
    <property type="entry name" value="SLT_2"/>
    <property type="match status" value="1"/>
</dbReference>
<dbReference type="EC" id="3.2.1.-" evidence="3"/>
<dbReference type="CDD" id="cd13399">
    <property type="entry name" value="Slt35-like"/>
    <property type="match status" value="1"/>
</dbReference>
<dbReference type="Gene3D" id="1.10.8.350">
    <property type="entry name" value="Bacterial muramidase"/>
    <property type="match status" value="1"/>
</dbReference>
<feature type="domain" description="Transglycosylase SLT" evidence="2">
    <location>
        <begin position="26"/>
        <end position="321"/>
    </location>
</feature>
<dbReference type="Gene3D" id="1.10.101.10">
    <property type="entry name" value="PGBD-like superfamily/PGBD"/>
    <property type="match status" value="1"/>
</dbReference>
<dbReference type="GO" id="GO:0009253">
    <property type="term" value="P:peptidoglycan catabolic process"/>
    <property type="evidence" value="ECO:0007669"/>
    <property type="project" value="TreeGrafter"/>
</dbReference>
<dbReference type="EMBL" id="CACVAV010000419">
    <property type="protein sequence ID" value="CAA6826269.1"/>
    <property type="molecule type" value="Genomic_DNA"/>
</dbReference>
<dbReference type="GO" id="GO:0016798">
    <property type="term" value="F:hydrolase activity, acting on glycosyl bonds"/>
    <property type="evidence" value="ECO:0007669"/>
    <property type="project" value="UniProtKB-KW"/>
</dbReference>
<dbReference type="GO" id="GO:0008933">
    <property type="term" value="F:peptidoglycan lytic transglycosylase activity"/>
    <property type="evidence" value="ECO:0007669"/>
    <property type="project" value="TreeGrafter"/>
</dbReference>
<dbReference type="InterPro" id="IPR043426">
    <property type="entry name" value="MltB-like"/>
</dbReference>
<protein>
    <submittedName>
        <fullName evidence="3">Membrane-bound lytic murein transglycosylase B (EC)</fullName>
        <ecNumber evidence="3">3.2.1.-</ecNumber>
    </submittedName>
</protein>
<evidence type="ECO:0000259" key="2">
    <source>
        <dbReference type="Pfam" id="PF13406"/>
    </source>
</evidence>
<reference evidence="3" key="1">
    <citation type="submission" date="2020-01" db="EMBL/GenBank/DDBJ databases">
        <authorList>
            <person name="Meier V. D."/>
            <person name="Meier V D."/>
        </authorList>
    </citation>
    <scope>NUCLEOTIDE SEQUENCE</scope>
    <source>
        <strain evidence="3">HLG_WM_MAG_08</strain>
    </source>
</reference>
<evidence type="ECO:0000259" key="1">
    <source>
        <dbReference type="Pfam" id="PF01471"/>
    </source>
</evidence>
<dbReference type="InterPro" id="IPR011970">
    <property type="entry name" value="MltB_2"/>
</dbReference>
<dbReference type="AlphaFoldDB" id="A0A6S6UGN6"/>
<dbReference type="InterPro" id="IPR036365">
    <property type="entry name" value="PGBD-like_sf"/>
</dbReference>
<dbReference type="PANTHER" id="PTHR30163:SF8">
    <property type="entry name" value="LYTIC MUREIN TRANSGLYCOSYLASE"/>
    <property type="match status" value="1"/>
</dbReference>
<dbReference type="Pfam" id="PF01471">
    <property type="entry name" value="PG_binding_1"/>
    <property type="match status" value="1"/>
</dbReference>
<name>A0A6S6UGN6_9GAMM</name>
<gene>
    <name evidence="3" type="ORF">HELGO_WM63892</name>
</gene>
<proteinExistence type="predicted"/>
<dbReference type="InterPro" id="IPR023346">
    <property type="entry name" value="Lysozyme-like_dom_sf"/>
</dbReference>
<dbReference type="SUPFAM" id="SSF53955">
    <property type="entry name" value="Lysozyme-like"/>
    <property type="match status" value="1"/>
</dbReference>
<keyword evidence="3" id="KW-0378">Hydrolase</keyword>